<accession>A0AAV1HMA9</accession>
<dbReference type="AlphaFoldDB" id="A0AAV1HMA9"/>
<reference evidence="1" key="1">
    <citation type="submission" date="2023-08" db="EMBL/GenBank/DDBJ databases">
        <authorList>
            <person name="Alioto T."/>
            <person name="Alioto T."/>
            <person name="Gomez Garrido J."/>
        </authorList>
    </citation>
    <scope>NUCLEOTIDE SEQUENCE</scope>
</reference>
<name>A0AAV1HMA9_XYRNO</name>
<sequence>MTGSVYGSIRRPDAGQVALTSGPLALDRCNDSPRHGEPVEIISSGPLSAEGRLAYWLLRIASQGITLDLTCQLRGQVHCCGEHRAGYVTLSDNCFPSLEFKNSQNKKFRHSVTDLENDK</sequence>
<protein>
    <submittedName>
        <fullName evidence="1">Uncharacterized protein</fullName>
    </submittedName>
</protein>
<dbReference type="EMBL" id="OY660887">
    <property type="protein sequence ID" value="CAJ1087093.1"/>
    <property type="molecule type" value="Genomic_DNA"/>
</dbReference>
<dbReference type="Proteomes" id="UP001178508">
    <property type="component" value="Chromosome 24"/>
</dbReference>
<evidence type="ECO:0000313" key="2">
    <source>
        <dbReference type="Proteomes" id="UP001178508"/>
    </source>
</evidence>
<keyword evidence="2" id="KW-1185">Reference proteome</keyword>
<evidence type="ECO:0000313" key="1">
    <source>
        <dbReference type="EMBL" id="CAJ1087093.1"/>
    </source>
</evidence>
<gene>
    <name evidence="1" type="ORF">XNOV1_A013044</name>
</gene>
<organism evidence="1 2">
    <name type="scientific">Xyrichtys novacula</name>
    <name type="common">Pearly razorfish</name>
    <name type="synonym">Hemipteronotus novacula</name>
    <dbReference type="NCBI Taxonomy" id="13765"/>
    <lineage>
        <taxon>Eukaryota</taxon>
        <taxon>Metazoa</taxon>
        <taxon>Chordata</taxon>
        <taxon>Craniata</taxon>
        <taxon>Vertebrata</taxon>
        <taxon>Euteleostomi</taxon>
        <taxon>Actinopterygii</taxon>
        <taxon>Neopterygii</taxon>
        <taxon>Teleostei</taxon>
        <taxon>Neoteleostei</taxon>
        <taxon>Acanthomorphata</taxon>
        <taxon>Eupercaria</taxon>
        <taxon>Labriformes</taxon>
        <taxon>Labridae</taxon>
        <taxon>Xyrichtys</taxon>
    </lineage>
</organism>
<proteinExistence type="predicted"/>